<evidence type="ECO:0000313" key="2">
    <source>
        <dbReference type="EMBL" id="QEG13519.1"/>
    </source>
</evidence>
<dbReference type="EMBL" id="MN013088">
    <property type="protein sequence ID" value="QEG13519.1"/>
    <property type="molecule type" value="Genomic_DNA"/>
</dbReference>
<accession>A0A5B9NIK5</accession>
<dbReference type="Proteomes" id="UP000324040">
    <property type="component" value="Segment"/>
</dbReference>
<feature type="region of interest" description="Disordered" evidence="1">
    <location>
        <begin position="96"/>
        <end position="122"/>
    </location>
</feature>
<sequence>MTNYSEDLDRDSIESEINAGDILNAHIDQKFFPLQTFQSMADRWGLTRQNVWMKFKQDAEFPREVSGIITRTARTPKVFSMHDVLRYEKLRGLKRDGKGDELERGNGTASEGGFRDAGKPES</sequence>
<gene>
    <name evidence="2" type="ORF">SPLENDIDRED_45</name>
</gene>
<organism evidence="2 3">
    <name type="scientific">Bacillus phage vB_BspS_SplendidRed</name>
    <dbReference type="NCBI Taxonomy" id="2591379"/>
    <lineage>
        <taxon>Viruses</taxon>
        <taxon>Duplodnaviria</taxon>
        <taxon>Heunggongvirae</taxon>
        <taxon>Uroviricota</taxon>
        <taxon>Caudoviricetes</taxon>
        <taxon>Trautnerviridae</taxon>
        <taxon>Polsinellivirinae</taxon>
        <taxon>Splendidredvirus</taxon>
        <taxon>Splendidredvirus splendidred</taxon>
    </lineage>
</organism>
<name>A0A5B9NIK5_9CAUD</name>
<feature type="compositionally biased region" description="Basic and acidic residues" evidence="1">
    <location>
        <begin position="113"/>
        <end position="122"/>
    </location>
</feature>
<keyword evidence="3" id="KW-1185">Reference proteome</keyword>
<reference evidence="2 3" key="1">
    <citation type="submission" date="2019-06" db="EMBL/GenBank/DDBJ databases">
        <authorList>
            <person name="Handoko Y.A."/>
            <person name="Wardani A.K."/>
            <person name="Sutrisno A.A."/>
            <person name="Widjanarko S.B."/>
            <person name="Sharma R."/>
            <person name="Grose J.H."/>
        </authorList>
    </citation>
    <scope>NUCLEOTIDE SEQUENCE [LARGE SCALE GENOMIC DNA]</scope>
</reference>
<evidence type="ECO:0000313" key="3">
    <source>
        <dbReference type="Proteomes" id="UP000324040"/>
    </source>
</evidence>
<protein>
    <submittedName>
        <fullName evidence="2">Uncharacterized protein</fullName>
    </submittedName>
</protein>
<evidence type="ECO:0000256" key="1">
    <source>
        <dbReference type="SAM" id="MobiDB-lite"/>
    </source>
</evidence>
<proteinExistence type="predicted"/>